<keyword evidence="2" id="KW-1185">Reference proteome</keyword>
<dbReference type="EMBL" id="CYGY02000039">
    <property type="protein sequence ID" value="SIT44363.1"/>
    <property type="molecule type" value="Genomic_DNA"/>
</dbReference>
<sequence length="160" mass="17833">MARARIAGRRIVLVLVLCIAATSLAVGGALLYELSVVSRAVSDFSQDERHEQVRIAHGQLAPDERLNPAYLKRYGLDPTRYADRYGHFSPTGADWRQWSLRTKAAATVMWLGHNPPGIWWTLLQIKCVDRFPEAHADTEPIVDVAGVSRRTALIGAMQDQ</sequence>
<reference evidence="1" key="1">
    <citation type="submission" date="2016-12" db="EMBL/GenBank/DDBJ databases">
        <authorList>
            <person name="Moulin L."/>
        </authorList>
    </citation>
    <scope>NUCLEOTIDE SEQUENCE [LARGE SCALE GENOMIC DNA]</scope>
    <source>
        <strain evidence="1">STM 7183</strain>
    </source>
</reference>
<name>A0A1N7SAK8_9BURK</name>
<evidence type="ECO:0000313" key="1">
    <source>
        <dbReference type="EMBL" id="SIT44363.1"/>
    </source>
</evidence>
<proteinExistence type="predicted"/>
<dbReference type="RefSeq" id="WP_235850919.1">
    <property type="nucleotide sequence ID" value="NZ_CYGY02000039.1"/>
</dbReference>
<organism evidence="1 2">
    <name type="scientific">Paraburkholderia piptadeniae</name>
    <dbReference type="NCBI Taxonomy" id="1701573"/>
    <lineage>
        <taxon>Bacteria</taxon>
        <taxon>Pseudomonadati</taxon>
        <taxon>Pseudomonadota</taxon>
        <taxon>Betaproteobacteria</taxon>
        <taxon>Burkholderiales</taxon>
        <taxon>Burkholderiaceae</taxon>
        <taxon>Paraburkholderia</taxon>
    </lineage>
</organism>
<accession>A0A1N7SAK8</accession>
<comment type="caution">
    <text evidence="1">The sequence shown here is derived from an EMBL/GenBank/DDBJ whole genome shotgun (WGS) entry which is preliminary data.</text>
</comment>
<dbReference type="Proteomes" id="UP000195569">
    <property type="component" value="Unassembled WGS sequence"/>
</dbReference>
<evidence type="ECO:0000313" key="2">
    <source>
        <dbReference type="Proteomes" id="UP000195569"/>
    </source>
</evidence>
<dbReference type="AlphaFoldDB" id="A0A1N7SAK8"/>
<protein>
    <submittedName>
        <fullName evidence="1">Uncharacterized protein</fullName>
    </submittedName>
</protein>
<gene>
    <name evidence="1" type="ORF">BN2476_390035</name>
</gene>